<dbReference type="EMBL" id="JAFNEN010000211">
    <property type="protein sequence ID" value="KAG8189582.1"/>
    <property type="molecule type" value="Genomic_DNA"/>
</dbReference>
<dbReference type="Proteomes" id="UP000827092">
    <property type="component" value="Unassembled WGS sequence"/>
</dbReference>
<evidence type="ECO:0000256" key="1">
    <source>
        <dbReference type="SAM" id="MobiDB-lite"/>
    </source>
</evidence>
<gene>
    <name evidence="2" type="ORF">JTE90_023652</name>
</gene>
<evidence type="ECO:0000313" key="3">
    <source>
        <dbReference type="Proteomes" id="UP000827092"/>
    </source>
</evidence>
<accession>A0AAV6UYR4</accession>
<proteinExistence type="predicted"/>
<name>A0AAV6UYR4_9ARAC</name>
<comment type="caution">
    <text evidence="2">The sequence shown here is derived from an EMBL/GenBank/DDBJ whole genome shotgun (WGS) entry which is preliminary data.</text>
</comment>
<protein>
    <submittedName>
        <fullName evidence="2">Uncharacterized protein</fullName>
    </submittedName>
</protein>
<feature type="compositionally biased region" description="Basic and acidic residues" evidence="1">
    <location>
        <begin position="20"/>
        <end position="48"/>
    </location>
</feature>
<feature type="region of interest" description="Disordered" evidence="1">
    <location>
        <begin position="1"/>
        <end position="66"/>
    </location>
</feature>
<dbReference type="AlphaFoldDB" id="A0AAV6UYR4"/>
<organism evidence="2 3">
    <name type="scientific">Oedothorax gibbosus</name>
    <dbReference type="NCBI Taxonomy" id="931172"/>
    <lineage>
        <taxon>Eukaryota</taxon>
        <taxon>Metazoa</taxon>
        <taxon>Ecdysozoa</taxon>
        <taxon>Arthropoda</taxon>
        <taxon>Chelicerata</taxon>
        <taxon>Arachnida</taxon>
        <taxon>Araneae</taxon>
        <taxon>Araneomorphae</taxon>
        <taxon>Entelegynae</taxon>
        <taxon>Araneoidea</taxon>
        <taxon>Linyphiidae</taxon>
        <taxon>Erigoninae</taxon>
        <taxon>Oedothorax</taxon>
    </lineage>
</organism>
<keyword evidence="3" id="KW-1185">Reference proteome</keyword>
<sequence length="92" mass="10869">MSSTPVNGQPPYLRLKASARPRDKTNTRMNERSNRRRQVMEKKWEDRAKRPKMKLRLPSRSLPMEDAGGTFRCSLDAWEDAWRAGIPKYRIH</sequence>
<evidence type="ECO:0000313" key="2">
    <source>
        <dbReference type="EMBL" id="KAG8189582.1"/>
    </source>
</evidence>
<reference evidence="2 3" key="1">
    <citation type="journal article" date="2022" name="Nat. Ecol. Evol.">
        <title>A masculinizing supergene underlies an exaggerated male reproductive morph in a spider.</title>
        <authorList>
            <person name="Hendrickx F."/>
            <person name="De Corte Z."/>
            <person name="Sonet G."/>
            <person name="Van Belleghem S.M."/>
            <person name="Kostlbacher S."/>
            <person name="Vangestel C."/>
        </authorList>
    </citation>
    <scope>NUCLEOTIDE SEQUENCE [LARGE SCALE GENOMIC DNA]</scope>
    <source>
        <strain evidence="2">W744_W776</strain>
    </source>
</reference>